<evidence type="ECO:0000313" key="8">
    <source>
        <dbReference type="EMBL" id="KAH0499870.1"/>
    </source>
</evidence>
<dbReference type="GO" id="GO:0034703">
    <property type="term" value="C:cation channel complex"/>
    <property type="evidence" value="ECO:0007669"/>
    <property type="project" value="TreeGrafter"/>
</dbReference>
<keyword evidence="5" id="KW-0407">Ion channel</keyword>
<dbReference type="GO" id="GO:0005886">
    <property type="term" value="C:plasma membrane"/>
    <property type="evidence" value="ECO:0007669"/>
    <property type="project" value="TreeGrafter"/>
</dbReference>
<dbReference type="EMBL" id="JAATJU010028212">
    <property type="protein sequence ID" value="KAH0499870.1"/>
    <property type="molecule type" value="Genomic_DNA"/>
</dbReference>
<accession>A0A8J6KIY3</accession>
<evidence type="ECO:0000256" key="7">
    <source>
        <dbReference type="SAM" id="Phobius"/>
    </source>
</evidence>
<protein>
    <submittedName>
        <fullName evidence="8">Short transient receptor potential channel 5</fullName>
    </submittedName>
</protein>
<dbReference type="GO" id="GO:0070679">
    <property type="term" value="F:inositol 1,4,5 trisphosphate binding"/>
    <property type="evidence" value="ECO:0007669"/>
    <property type="project" value="TreeGrafter"/>
</dbReference>
<evidence type="ECO:0000256" key="5">
    <source>
        <dbReference type="ARBA" id="ARBA00023303"/>
    </source>
</evidence>
<keyword evidence="4" id="KW-0406">Ion transport</keyword>
<evidence type="ECO:0000313" key="9">
    <source>
        <dbReference type="Proteomes" id="UP000710432"/>
    </source>
</evidence>
<sequence>MTSPGSRRGDVTMQSLVSPVTKALLVALFIFAILLILYVILWYICRDDHADIEWKFARTKLWMSYFDEGGTLPPPFNIIPSPKSFMYLGHWFNNTFCPKRDPDGRRRHNLRSFTDHADIEWKFARTKLWMSYFDEGGTLPPPFNIIPSPKSFMYLGHWFNNTFCPKRDPDGRRRHNLRSFTEVIRNLVKRYVAAMIRNSKTNEGLTEENFKELKQDISSFRYEVLDLLGNRKQPPRRSFSTSSAEFSPRDDTQDGSGGARAQGGCQRKACRGAPLVRTAPRAGGTHEKSKSEPTSKRSFMGPPFRKLGGLLFPKFHGPSPEPAPSEPIYTVSEALAQQRDMWDPREVGLGAEIRGAAARSGERPPRACAGSFHGASGIGSSNSRLLDASEEVFETWGEACDLILHKWGDNQQEEQVTTRL</sequence>
<keyword evidence="1" id="KW-0813">Transport</keyword>
<organism evidence="8 9">
    <name type="scientific">Microtus ochrogaster</name>
    <name type="common">Prairie vole</name>
    <dbReference type="NCBI Taxonomy" id="79684"/>
    <lineage>
        <taxon>Eukaryota</taxon>
        <taxon>Metazoa</taxon>
        <taxon>Chordata</taxon>
        <taxon>Craniata</taxon>
        <taxon>Vertebrata</taxon>
        <taxon>Euteleostomi</taxon>
        <taxon>Mammalia</taxon>
        <taxon>Eutheria</taxon>
        <taxon>Euarchontoglires</taxon>
        <taxon>Glires</taxon>
        <taxon>Rodentia</taxon>
        <taxon>Myomorpha</taxon>
        <taxon>Muroidea</taxon>
        <taxon>Cricetidae</taxon>
        <taxon>Arvicolinae</taxon>
        <taxon>Microtus</taxon>
    </lineage>
</organism>
<keyword evidence="2" id="KW-0106">Calcium</keyword>
<feature type="region of interest" description="Disordered" evidence="6">
    <location>
        <begin position="231"/>
        <end position="302"/>
    </location>
</feature>
<keyword evidence="7" id="KW-1133">Transmembrane helix</keyword>
<feature type="compositionally biased region" description="Basic and acidic residues" evidence="6">
    <location>
        <begin position="284"/>
        <end position="295"/>
    </location>
</feature>
<dbReference type="InterPro" id="IPR005461">
    <property type="entry name" value="TRPC5_channel"/>
</dbReference>
<keyword evidence="7" id="KW-0812">Transmembrane</keyword>
<evidence type="ECO:0000256" key="3">
    <source>
        <dbReference type="ARBA" id="ARBA00022673"/>
    </source>
</evidence>
<dbReference type="GO" id="GO:0051480">
    <property type="term" value="P:regulation of cytosolic calcium ion concentration"/>
    <property type="evidence" value="ECO:0007669"/>
    <property type="project" value="TreeGrafter"/>
</dbReference>
<dbReference type="PANTHER" id="PTHR10117">
    <property type="entry name" value="TRANSIENT RECEPTOR POTENTIAL CHANNEL"/>
    <property type="match status" value="1"/>
</dbReference>
<keyword evidence="7" id="KW-0472">Membrane</keyword>
<evidence type="ECO:0000256" key="6">
    <source>
        <dbReference type="SAM" id="MobiDB-lite"/>
    </source>
</evidence>
<evidence type="ECO:0000256" key="1">
    <source>
        <dbReference type="ARBA" id="ARBA00022448"/>
    </source>
</evidence>
<dbReference type="GO" id="GO:0015279">
    <property type="term" value="F:store-operated calcium channel activity"/>
    <property type="evidence" value="ECO:0007669"/>
    <property type="project" value="TreeGrafter"/>
</dbReference>
<evidence type="ECO:0000256" key="4">
    <source>
        <dbReference type="ARBA" id="ARBA00023065"/>
    </source>
</evidence>
<dbReference type="Proteomes" id="UP000710432">
    <property type="component" value="Unassembled WGS sequence"/>
</dbReference>
<name>A0A8J6KIY3_MICOH</name>
<keyword evidence="8" id="KW-0675">Receptor</keyword>
<reference evidence="8" key="1">
    <citation type="submission" date="2020-03" db="EMBL/GenBank/DDBJ databases">
        <title>Studies in the Genomics of Life Span.</title>
        <authorList>
            <person name="Glass D."/>
        </authorList>
    </citation>
    <scope>NUCLEOTIDE SEQUENCE</scope>
    <source>
        <strain evidence="8">LTLLF</strain>
        <tissue evidence="8">Muscle</tissue>
    </source>
</reference>
<dbReference type="PANTHER" id="PTHR10117:SF76">
    <property type="entry name" value="SHORT TRANSIENT RECEPTOR POTENTIAL CHANNEL 5"/>
    <property type="match status" value="1"/>
</dbReference>
<evidence type="ECO:0000256" key="2">
    <source>
        <dbReference type="ARBA" id="ARBA00022568"/>
    </source>
</evidence>
<dbReference type="InterPro" id="IPR002153">
    <property type="entry name" value="TRPC_channel"/>
</dbReference>
<dbReference type="PRINTS" id="PR01097">
    <property type="entry name" value="TRNSRECEPTRP"/>
</dbReference>
<keyword evidence="3" id="KW-0107">Calcium channel</keyword>
<feature type="transmembrane region" description="Helical" evidence="7">
    <location>
        <begin position="23"/>
        <end position="45"/>
    </location>
</feature>
<dbReference type="AlphaFoldDB" id="A0A8J6KIY3"/>
<proteinExistence type="predicted"/>
<comment type="caution">
    <text evidence="8">The sequence shown here is derived from an EMBL/GenBank/DDBJ whole genome shotgun (WGS) entry which is preliminary data.</text>
</comment>
<gene>
    <name evidence="8" type="ORF">LTLLF_203860</name>
</gene>
<dbReference type="PRINTS" id="PR01646">
    <property type="entry name" value="TRPCHANNEL5"/>
</dbReference>
<keyword evidence="2" id="KW-0109">Calcium transport</keyword>